<proteinExistence type="predicted"/>
<sequence length="96" mass="10287">MTQSTARAPATAISTVCSVSLTSLSGSSGVGTFWSERLRVRSTVFSSVTNVRLEDRCCIVLASTAWLLRMKWVRTSVSLLLPAEGISCSCRSVAID</sequence>
<name>A0A2M4D554_ANODA</name>
<reference evidence="1" key="1">
    <citation type="submission" date="2018-01" db="EMBL/GenBank/DDBJ databases">
        <title>An insight into the sialome of Amazonian anophelines.</title>
        <authorList>
            <person name="Ribeiro J.M."/>
            <person name="Scarpassa V."/>
            <person name="Calvo E."/>
        </authorList>
    </citation>
    <scope>NUCLEOTIDE SEQUENCE</scope>
</reference>
<protein>
    <submittedName>
        <fullName evidence="1">Putative secreted protein</fullName>
    </submittedName>
</protein>
<dbReference type="AlphaFoldDB" id="A0A2M4D554"/>
<evidence type="ECO:0000313" key="1">
    <source>
        <dbReference type="EMBL" id="MBW72714.1"/>
    </source>
</evidence>
<organism evidence="1">
    <name type="scientific">Anopheles darlingi</name>
    <name type="common">Mosquito</name>
    <dbReference type="NCBI Taxonomy" id="43151"/>
    <lineage>
        <taxon>Eukaryota</taxon>
        <taxon>Metazoa</taxon>
        <taxon>Ecdysozoa</taxon>
        <taxon>Arthropoda</taxon>
        <taxon>Hexapoda</taxon>
        <taxon>Insecta</taxon>
        <taxon>Pterygota</taxon>
        <taxon>Neoptera</taxon>
        <taxon>Endopterygota</taxon>
        <taxon>Diptera</taxon>
        <taxon>Nematocera</taxon>
        <taxon>Culicoidea</taxon>
        <taxon>Culicidae</taxon>
        <taxon>Anophelinae</taxon>
        <taxon>Anopheles</taxon>
    </lineage>
</organism>
<accession>A0A2M4D554</accession>
<dbReference type="EMBL" id="GGFL01008536">
    <property type="protein sequence ID" value="MBW72714.1"/>
    <property type="molecule type" value="Transcribed_RNA"/>
</dbReference>